<protein>
    <submittedName>
        <fullName evidence="2">Uncharacterized protein</fullName>
    </submittedName>
</protein>
<comment type="caution">
    <text evidence="2">The sequence shown here is derived from an EMBL/GenBank/DDBJ whole genome shotgun (WGS) entry which is preliminary data.</text>
</comment>
<accession>A0AAD3YEY1</accession>
<evidence type="ECO:0000256" key="1">
    <source>
        <dbReference type="SAM" id="MobiDB-lite"/>
    </source>
</evidence>
<sequence length="91" mass="10061">MRLITRPARLVQPALTRGFKLKPKDKVDNPPLPMARDEAAPPEQNMNFGRNSAASLANAQGTFVNHLKDVPDVNKQAQEADEAAVKKEEKK</sequence>
<evidence type="ECO:0000313" key="3">
    <source>
        <dbReference type="Proteomes" id="UP001222932"/>
    </source>
</evidence>
<reference evidence="2" key="1">
    <citation type="journal article" date="2023" name="BMC Genomics">
        <title>Chromosome-level genome assemblies of Cutaneotrichosporon spp. (Trichosporonales, Basidiomycota) reveal imbalanced evolution between nucleotide sequences and chromosome synteny.</title>
        <authorList>
            <person name="Kobayashi Y."/>
            <person name="Kayamori A."/>
            <person name="Aoki K."/>
            <person name="Shiwa Y."/>
            <person name="Matsutani M."/>
            <person name="Fujita N."/>
            <person name="Sugita T."/>
            <person name="Iwasaki W."/>
            <person name="Tanaka N."/>
            <person name="Takashima M."/>
        </authorList>
    </citation>
    <scope>NUCLEOTIDE SEQUENCE</scope>
    <source>
        <strain evidence="2">HIS016</strain>
    </source>
</reference>
<gene>
    <name evidence="2" type="ORF">CspeluHIS016_0802090</name>
</gene>
<dbReference type="EMBL" id="BTCM01000008">
    <property type="protein sequence ID" value="GMK59603.1"/>
    <property type="molecule type" value="Genomic_DNA"/>
</dbReference>
<proteinExistence type="predicted"/>
<feature type="region of interest" description="Disordered" evidence="1">
    <location>
        <begin position="71"/>
        <end position="91"/>
    </location>
</feature>
<keyword evidence="3" id="KW-1185">Reference proteome</keyword>
<evidence type="ECO:0000313" key="2">
    <source>
        <dbReference type="EMBL" id="GMK59603.1"/>
    </source>
</evidence>
<dbReference type="AlphaFoldDB" id="A0AAD3YEY1"/>
<name>A0AAD3YEY1_9TREE</name>
<organism evidence="2 3">
    <name type="scientific">Cutaneotrichosporon spelunceum</name>
    <dbReference type="NCBI Taxonomy" id="1672016"/>
    <lineage>
        <taxon>Eukaryota</taxon>
        <taxon>Fungi</taxon>
        <taxon>Dikarya</taxon>
        <taxon>Basidiomycota</taxon>
        <taxon>Agaricomycotina</taxon>
        <taxon>Tremellomycetes</taxon>
        <taxon>Trichosporonales</taxon>
        <taxon>Trichosporonaceae</taxon>
        <taxon>Cutaneotrichosporon</taxon>
    </lineage>
</organism>
<dbReference type="Proteomes" id="UP001222932">
    <property type="component" value="Unassembled WGS sequence"/>
</dbReference>
<feature type="region of interest" description="Disordered" evidence="1">
    <location>
        <begin position="21"/>
        <end position="49"/>
    </location>
</feature>
<reference evidence="2" key="2">
    <citation type="submission" date="2023-06" db="EMBL/GenBank/DDBJ databases">
        <authorList>
            <person name="Kobayashi Y."/>
            <person name="Kayamori A."/>
            <person name="Aoki K."/>
            <person name="Shiwa Y."/>
            <person name="Fujita N."/>
            <person name="Sugita T."/>
            <person name="Iwasaki W."/>
            <person name="Tanaka N."/>
            <person name="Takashima M."/>
        </authorList>
    </citation>
    <scope>NUCLEOTIDE SEQUENCE</scope>
    <source>
        <strain evidence="2">HIS016</strain>
    </source>
</reference>